<dbReference type="InterPro" id="IPR015422">
    <property type="entry name" value="PyrdxlP-dep_Trfase_small"/>
</dbReference>
<evidence type="ECO:0000313" key="4">
    <source>
        <dbReference type="Proteomes" id="UP001212997"/>
    </source>
</evidence>
<evidence type="ECO:0000256" key="2">
    <source>
        <dbReference type="SAM" id="MobiDB-lite"/>
    </source>
</evidence>
<feature type="compositionally biased region" description="Basic residues" evidence="2">
    <location>
        <begin position="125"/>
        <end position="154"/>
    </location>
</feature>
<dbReference type="Gene3D" id="3.90.1150.10">
    <property type="entry name" value="Aspartate Aminotransferase, domain 1"/>
    <property type="match status" value="1"/>
</dbReference>
<dbReference type="Proteomes" id="UP001212997">
    <property type="component" value="Unassembled WGS sequence"/>
</dbReference>
<dbReference type="PANTHER" id="PTHR43713:SF3">
    <property type="entry name" value="GLUTAMATE-1-SEMIALDEHYDE 2,1-AMINOMUTASE 1, CHLOROPLASTIC-RELATED"/>
    <property type="match status" value="1"/>
</dbReference>
<keyword evidence="4" id="KW-1185">Reference proteome</keyword>
<comment type="caution">
    <text evidence="3">The sequence shown here is derived from an EMBL/GenBank/DDBJ whole genome shotgun (WGS) entry which is preliminary data.</text>
</comment>
<feature type="region of interest" description="Disordered" evidence="2">
    <location>
        <begin position="119"/>
        <end position="166"/>
    </location>
</feature>
<dbReference type="AlphaFoldDB" id="A0AAD5UNI4"/>
<protein>
    <recommendedName>
        <fullName evidence="5">Aminotransferase</fullName>
    </recommendedName>
</protein>
<evidence type="ECO:0000313" key="3">
    <source>
        <dbReference type="EMBL" id="KAJ3472309.1"/>
    </source>
</evidence>
<dbReference type="EMBL" id="JANAWD010002165">
    <property type="protein sequence ID" value="KAJ3472309.1"/>
    <property type="molecule type" value="Genomic_DNA"/>
</dbReference>
<name>A0AAD5UNI4_9APHY</name>
<accession>A0AAD5UNI4</accession>
<organism evidence="3 4">
    <name type="scientific">Meripilus lineatus</name>
    <dbReference type="NCBI Taxonomy" id="2056292"/>
    <lineage>
        <taxon>Eukaryota</taxon>
        <taxon>Fungi</taxon>
        <taxon>Dikarya</taxon>
        <taxon>Basidiomycota</taxon>
        <taxon>Agaricomycotina</taxon>
        <taxon>Agaricomycetes</taxon>
        <taxon>Polyporales</taxon>
        <taxon>Meripilaceae</taxon>
        <taxon>Meripilus</taxon>
    </lineage>
</organism>
<reference evidence="3" key="1">
    <citation type="submission" date="2022-07" db="EMBL/GenBank/DDBJ databases">
        <title>Genome Sequence of Physisporinus lineatus.</title>
        <authorList>
            <person name="Buettner E."/>
        </authorList>
    </citation>
    <scope>NUCLEOTIDE SEQUENCE</scope>
    <source>
        <strain evidence="3">VT162</strain>
    </source>
</reference>
<feature type="compositionally biased region" description="Low complexity" evidence="2">
    <location>
        <begin position="155"/>
        <end position="166"/>
    </location>
</feature>
<evidence type="ECO:0000256" key="1">
    <source>
        <dbReference type="ARBA" id="ARBA00001933"/>
    </source>
</evidence>
<dbReference type="PANTHER" id="PTHR43713">
    <property type="entry name" value="GLUTAMATE-1-SEMIALDEHYDE 2,1-AMINOMUTASE"/>
    <property type="match status" value="1"/>
</dbReference>
<sequence>MPTSRALSAEASEHLLFGVPLHWMQDWSTPFSLVVKEARGATFTDVDGHRYADFCLGDTGAMFGHAPEPVARALAEQASAATRRCCRARCRVGIARARAALPAADLAVRAERERREPLRAALGARGHRPQHDRRVQRLLSRHGRRRVRRSRRRPPGAARQPARAVL</sequence>
<dbReference type="SUPFAM" id="SSF53383">
    <property type="entry name" value="PLP-dependent transferases"/>
    <property type="match status" value="1"/>
</dbReference>
<evidence type="ECO:0008006" key="5">
    <source>
        <dbReference type="Google" id="ProtNLM"/>
    </source>
</evidence>
<comment type="cofactor">
    <cofactor evidence="1">
        <name>pyridoxal 5'-phosphate</name>
        <dbReference type="ChEBI" id="CHEBI:597326"/>
    </cofactor>
</comment>
<dbReference type="InterPro" id="IPR015424">
    <property type="entry name" value="PyrdxlP-dep_Trfase"/>
</dbReference>
<proteinExistence type="predicted"/>
<gene>
    <name evidence="3" type="ORF">NLI96_g13372</name>
</gene>